<accession>A0A9Q8WEI5</accession>
<protein>
    <submittedName>
        <fullName evidence="1">Uncharacterized protein</fullName>
    </submittedName>
</protein>
<evidence type="ECO:0000313" key="1">
    <source>
        <dbReference type="EMBL" id="UQC80301.1"/>
    </source>
</evidence>
<sequence length="58" mass="6686">MSNPGCHFDKCFETEESNSTLFTMILVATREKPFGHARWDHVSEHNVLPVQLIEINID</sequence>
<dbReference type="EMBL" id="CP019475">
    <property type="protein sequence ID" value="UQC80301.1"/>
    <property type="molecule type" value="Genomic_DNA"/>
</dbReference>
<dbReference type="GeneID" id="73339799"/>
<gene>
    <name evidence="1" type="ORF">CLUP02_05784</name>
</gene>
<name>A0A9Q8WEI5_9PEZI</name>
<dbReference type="AlphaFoldDB" id="A0A9Q8WEI5"/>
<evidence type="ECO:0000313" key="2">
    <source>
        <dbReference type="Proteomes" id="UP000830671"/>
    </source>
</evidence>
<proteinExistence type="predicted"/>
<dbReference type="KEGG" id="clup:CLUP02_05784"/>
<reference evidence="1" key="1">
    <citation type="journal article" date="2021" name="Mol. Plant Microbe Interact.">
        <title>Complete Genome Sequence of the Plant-Pathogenic Fungus Colletotrichum lupini.</title>
        <authorList>
            <person name="Baroncelli R."/>
            <person name="Pensec F."/>
            <person name="Da Lio D."/>
            <person name="Boufleur T."/>
            <person name="Vicente I."/>
            <person name="Sarrocco S."/>
            <person name="Picot A."/>
            <person name="Baraldi E."/>
            <person name="Sukno S."/>
            <person name="Thon M."/>
            <person name="Le Floch G."/>
        </authorList>
    </citation>
    <scope>NUCLEOTIDE SEQUENCE</scope>
    <source>
        <strain evidence="1">IMI 504893</strain>
    </source>
</reference>
<dbReference type="Proteomes" id="UP000830671">
    <property type="component" value="Chromosome 3"/>
</dbReference>
<dbReference type="RefSeq" id="XP_049141932.1">
    <property type="nucleotide sequence ID" value="XM_049284789.1"/>
</dbReference>
<keyword evidence="2" id="KW-1185">Reference proteome</keyword>
<organism evidence="1 2">
    <name type="scientific">Colletotrichum lupini</name>
    <dbReference type="NCBI Taxonomy" id="145971"/>
    <lineage>
        <taxon>Eukaryota</taxon>
        <taxon>Fungi</taxon>
        <taxon>Dikarya</taxon>
        <taxon>Ascomycota</taxon>
        <taxon>Pezizomycotina</taxon>
        <taxon>Sordariomycetes</taxon>
        <taxon>Hypocreomycetidae</taxon>
        <taxon>Glomerellales</taxon>
        <taxon>Glomerellaceae</taxon>
        <taxon>Colletotrichum</taxon>
        <taxon>Colletotrichum acutatum species complex</taxon>
    </lineage>
</organism>